<dbReference type="GO" id="GO:0003677">
    <property type="term" value="F:DNA binding"/>
    <property type="evidence" value="ECO:0007669"/>
    <property type="project" value="UniProtKB-KW"/>
</dbReference>
<keyword evidence="9" id="KW-1185">Reference proteome</keyword>
<evidence type="ECO:0000256" key="4">
    <source>
        <dbReference type="ARBA" id="ARBA00023163"/>
    </source>
</evidence>
<keyword evidence="5" id="KW-0539">Nucleus</keyword>
<dbReference type="GO" id="GO:0005634">
    <property type="term" value="C:nucleus"/>
    <property type="evidence" value="ECO:0007669"/>
    <property type="project" value="UniProtKB-SubCell"/>
</dbReference>
<dbReference type="FunFam" id="3.30.730.10:FF:000001">
    <property type="entry name" value="Ethylene-responsive transcription factor 2"/>
    <property type="match status" value="1"/>
</dbReference>
<dbReference type="GO" id="GO:0009873">
    <property type="term" value="P:ethylene-activated signaling pathway"/>
    <property type="evidence" value="ECO:0007669"/>
    <property type="project" value="InterPro"/>
</dbReference>
<dbReference type="Pfam" id="PF00847">
    <property type="entry name" value="AP2"/>
    <property type="match status" value="1"/>
</dbReference>
<feature type="compositionally biased region" description="Pro residues" evidence="6">
    <location>
        <begin position="132"/>
        <end position="146"/>
    </location>
</feature>
<evidence type="ECO:0000256" key="5">
    <source>
        <dbReference type="ARBA" id="ARBA00023242"/>
    </source>
</evidence>
<dbReference type="GO" id="GO:0003700">
    <property type="term" value="F:DNA-binding transcription factor activity"/>
    <property type="evidence" value="ECO:0007669"/>
    <property type="project" value="InterPro"/>
</dbReference>
<evidence type="ECO:0000256" key="6">
    <source>
        <dbReference type="SAM" id="MobiDB-lite"/>
    </source>
</evidence>
<evidence type="ECO:0000256" key="2">
    <source>
        <dbReference type="ARBA" id="ARBA00023015"/>
    </source>
</evidence>
<feature type="compositionally biased region" description="Gly residues" evidence="6">
    <location>
        <begin position="69"/>
        <end position="86"/>
    </location>
</feature>
<dbReference type="PANTHER" id="PTHR31190:SF473">
    <property type="entry name" value="OS05G0437100 PROTEIN"/>
    <property type="match status" value="1"/>
</dbReference>
<dbReference type="SUPFAM" id="SSF54171">
    <property type="entry name" value="DNA-binding domain"/>
    <property type="match status" value="1"/>
</dbReference>
<evidence type="ECO:0000313" key="8">
    <source>
        <dbReference type="EMBL" id="KAJ8440953.1"/>
    </source>
</evidence>
<feature type="region of interest" description="Disordered" evidence="6">
    <location>
        <begin position="29"/>
        <end position="158"/>
    </location>
</feature>
<accession>A0A9Q1QFX8</accession>
<feature type="region of interest" description="Disordered" evidence="6">
    <location>
        <begin position="309"/>
        <end position="364"/>
    </location>
</feature>
<proteinExistence type="predicted"/>
<dbReference type="Proteomes" id="UP001153076">
    <property type="component" value="Unassembled WGS sequence"/>
</dbReference>
<evidence type="ECO:0000313" key="9">
    <source>
        <dbReference type="Proteomes" id="UP001153076"/>
    </source>
</evidence>
<dbReference type="InterPro" id="IPR016177">
    <property type="entry name" value="DNA-bd_dom_sf"/>
</dbReference>
<dbReference type="OrthoDB" id="1925932at2759"/>
<name>A0A9Q1QFX8_9CARY</name>
<feature type="domain" description="AP2/ERF" evidence="7">
    <location>
        <begin position="160"/>
        <end position="217"/>
    </location>
</feature>
<keyword evidence="4" id="KW-0804">Transcription</keyword>
<dbReference type="PRINTS" id="PR00367">
    <property type="entry name" value="ETHRSPELEMNT"/>
</dbReference>
<evidence type="ECO:0000256" key="1">
    <source>
        <dbReference type="ARBA" id="ARBA00004123"/>
    </source>
</evidence>
<evidence type="ECO:0000259" key="7">
    <source>
        <dbReference type="PROSITE" id="PS51032"/>
    </source>
</evidence>
<keyword evidence="2" id="KW-0805">Transcription regulation</keyword>
<comment type="subcellular location">
    <subcellularLocation>
        <location evidence="1">Nucleus</location>
    </subcellularLocation>
</comment>
<reference evidence="8" key="1">
    <citation type="submission" date="2022-04" db="EMBL/GenBank/DDBJ databases">
        <title>Carnegiea gigantea Genome sequencing and assembly v2.</title>
        <authorList>
            <person name="Copetti D."/>
            <person name="Sanderson M.J."/>
            <person name="Burquez A."/>
            <person name="Wojciechowski M.F."/>
        </authorList>
    </citation>
    <scope>NUCLEOTIDE SEQUENCE</scope>
    <source>
        <strain evidence="8">SGP5-SGP5p</strain>
        <tissue evidence="8">Aerial part</tissue>
    </source>
</reference>
<feature type="compositionally biased region" description="Polar residues" evidence="6">
    <location>
        <begin position="116"/>
        <end position="131"/>
    </location>
</feature>
<dbReference type="EMBL" id="JAKOGI010000180">
    <property type="protein sequence ID" value="KAJ8440953.1"/>
    <property type="molecule type" value="Genomic_DNA"/>
</dbReference>
<dbReference type="Gene3D" id="3.30.730.10">
    <property type="entry name" value="AP2/ERF domain"/>
    <property type="match status" value="1"/>
</dbReference>
<organism evidence="8 9">
    <name type="scientific">Carnegiea gigantea</name>
    <dbReference type="NCBI Taxonomy" id="171969"/>
    <lineage>
        <taxon>Eukaryota</taxon>
        <taxon>Viridiplantae</taxon>
        <taxon>Streptophyta</taxon>
        <taxon>Embryophyta</taxon>
        <taxon>Tracheophyta</taxon>
        <taxon>Spermatophyta</taxon>
        <taxon>Magnoliopsida</taxon>
        <taxon>eudicotyledons</taxon>
        <taxon>Gunneridae</taxon>
        <taxon>Pentapetalae</taxon>
        <taxon>Caryophyllales</taxon>
        <taxon>Cactineae</taxon>
        <taxon>Cactaceae</taxon>
        <taxon>Cactoideae</taxon>
        <taxon>Echinocereeae</taxon>
        <taxon>Carnegiea</taxon>
    </lineage>
</organism>
<dbReference type="CDD" id="cd00018">
    <property type="entry name" value="AP2"/>
    <property type="match status" value="1"/>
</dbReference>
<dbReference type="SMART" id="SM00380">
    <property type="entry name" value="AP2"/>
    <property type="match status" value="1"/>
</dbReference>
<dbReference type="InterPro" id="IPR001471">
    <property type="entry name" value="AP2/ERF_dom"/>
</dbReference>
<dbReference type="InterPro" id="IPR044808">
    <property type="entry name" value="ERF_plant"/>
</dbReference>
<sequence>MLAPMAAGFDREREMFEMVSALAHVISGGGKDVISSSSSSSSVLGQMSSKSSSSSSGVGVKRGRDDDGGLGGGGGRGGGDGGGGVGVVKREASCSSSYSSLDSKEAPNYLHPTTPPSLTYSSINYEANNPTQPQPQPLPLPLPQPQPQVGDTQTEPIRRKYRGVRQRPWGKWAAEIRDPYKAARVWLGTFDTAEAAARAYDQAALRFRGSKAKLNFPENVTVQNIPETSTATQITSPSSLATLLPAPRRSDPFVQNQHSELQVGAEGNYRDYFDYSRLITGQIGGGGGQHGSGLLGLFDWDHIIMSSSSSDSLPLPVQMDSPVSLSSSPQPQSSQLLGHPMVQRLPRGSQKNVRDDQGASSSGS</sequence>
<feature type="compositionally biased region" description="Low complexity" evidence="6">
    <location>
        <begin position="32"/>
        <end position="59"/>
    </location>
</feature>
<comment type="caution">
    <text evidence="8">The sequence shown here is derived from an EMBL/GenBank/DDBJ whole genome shotgun (WGS) entry which is preliminary data.</text>
</comment>
<dbReference type="AlphaFoldDB" id="A0A9Q1QFX8"/>
<gene>
    <name evidence="8" type="ORF">Cgig2_019982</name>
</gene>
<protein>
    <recommendedName>
        <fullName evidence="7">AP2/ERF domain-containing protein</fullName>
    </recommendedName>
</protein>
<keyword evidence="3" id="KW-0238">DNA-binding</keyword>
<feature type="compositionally biased region" description="Low complexity" evidence="6">
    <location>
        <begin position="321"/>
        <end position="337"/>
    </location>
</feature>
<dbReference type="PROSITE" id="PS51032">
    <property type="entry name" value="AP2_ERF"/>
    <property type="match status" value="1"/>
</dbReference>
<evidence type="ECO:0000256" key="3">
    <source>
        <dbReference type="ARBA" id="ARBA00023125"/>
    </source>
</evidence>
<dbReference type="InterPro" id="IPR036955">
    <property type="entry name" value="AP2/ERF_dom_sf"/>
</dbReference>
<dbReference type="PANTHER" id="PTHR31190">
    <property type="entry name" value="DNA-BINDING DOMAIN"/>
    <property type="match status" value="1"/>
</dbReference>